<feature type="signal peptide" evidence="4">
    <location>
        <begin position="1"/>
        <end position="29"/>
    </location>
</feature>
<dbReference type="InterPro" id="IPR028081">
    <property type="entry name" value="Leu-bd"/>
</dbReference>
<evidence type="ECO:0000256" key="4">
    <source>
        <dbReference type="SAM" id="SignalP"/>
    </source>
</evidence>
<evidence type="ECO:0000313" key="6">
    <source>
        <dbReference type="EMBL" id="PKU23586.1"/>
    </source>
</evidence>
<evidence type="ECO:0000256" key="1">
    <source>
        <dbReference type="ARBA" id="ARBA00010062"/>
    </source>
</evidence>
<sequence>MKRLFRGLGLGALGCLLLASAGLMGAARAEDEIRIGAIYPLTGAAAGTGVELKAAAELAAAIVNKEIPLPGNLAAGAGMPNLKGAKIKLIFGDHQGNPQVGATEAERLITQEHVVALIGCYFSNVTATASQVAERYGVPFLNASSSSTPLTERGFKWFFRTSPHDDLFVANFYDFLKAVEQKKGVQLRKLALFNENTLWGGETTKIEVKLAEEQGFTVAEKILYPAKSTQMTSEVQRLKAADPQVLMQSSYLGDAILSMKTYKELGFAPPMVLANDAGFSDSEYLKTLGKDGNFVLSREVWALDLADRNPLIKQVNDLMKGRNGVNLNGNSARVFTGVAVLADAINRAGSTQPEAIRKALQETNIPADQIIMPWKGIKFDEKGQNSLGTGIIVQVQNEQYRTVWPFDIATADIVYPFPKWEGR</sequence>
<dbReference type="Gene3D" id="3.40.50.2300">
    <property type="match status" value="2"/>
</dbReference>
<protein>
    <submittedName>
        <fullName evidence="6">Branched-chain amino acid ABC transporter substrate-binding protein</fullName>
    </submittedName>
</protein>
<proteinExistence type="inferred from homology"/>
<dbReference type="OrthoDB" id="7251828at2"/>
<name>A0A2N3PT85_9PROT</name>
<evidence type="ECO:0000256" key="3">
    <source>
        <dbReference type="ARBA" id="ARBA00022970"/>
    </source>
</evidence>
<dbReference type="PANTHER" id="PTHR30483">
    <property type="entry name" value="LEUCINE-SPECIFIC-BINDING PROTEIN"/>
    <property type="match status" value="1"/>
</dbReference>
<gene>
    <name evidence="6" type="ORF">CWS72_16120</name>
</gene>
<keyword evidence="3" id="KW-0813">Transport</keyword>
<comment type="caution">
    <text evidence="6">The sequence shown here is derived from an EMBL/GenBank/DDBJ whole genome shotgun (WGS) entry which is preliminary data.</text>
</comment>
<dbReference type="CDD" id="cd06340">
    <property type="entry name" value="PBP1_ABC_ligand_binding-like"/>
    <property type="match status" value="1"/>
</dbReference>
<dbReference type="AlphaFoldDB" id="A0A2N3PT85"/>
<dbReference type="InterPro" id="IPR051010">
    <property type="entry name" value="BCAA_transport"/>
</dbReference>
<evidence type="ECO:0000259" key="5">
    <source>
        <dbReference type="Pfam" id="PF13458"/>
    </source>
</evidence>
<dbReference type="SUPFAM" id="SSF53822">
    <property type="entry name" value="Periplasmic binding protein-like I"/>
    <property type="match status" value="1"/>
</dbReference>
<accession>A0A2N3PT85</accession>
<feature type="chain" id="PRO_5014982106" evidence="4">
    <location>
        <begin position="30"/>
        <end position="423"/>
    </location>
</feature>
<keyword evidence="7" id="KW-1185">Reference proteome</keyword>
<dbReference type="GO" id="GO:0006865">
    <property type="term" value="P:amino acid transport"/>
    <property type="evidence" value="ECO:0007669"/>
    <property type="project" value="UniProtKB-KW"/>
</dbReference>
<feature type="domain" description="Leucine-binding protein" evidence="5">
    <location>
        <begin position="32"/>
        <end position="384"/>
    </location>
</feature>
<dbReference type="PANTHER" id="PTHR30483:SF37">
    <property type="entry name" value="ABC TRANSPORTER SUBSTRATE-BINDING PROTEIN"/>
    <property type="match status" value="1"/>
</dbReference>
<comment type="similarity">
    <text evidence="1">Belongs to the leucine-binding protein family.</text>
</comment>
<dbReference type="RefSeq" id="WP_101251648.1">
    <property type="nucleotide sequence ID" value="NZ_PIUM01000019.1"/>
</dbReference>
<dbReference type="EMBL" id="PIUM01000019">
    <property type="protein sequence ID" value="PKU23586.1"/>
    <property type="molecule type" value="Genomic_DNA"/>
</dbReference>
<dbReference type="InterPro" id="IPR028082">
    <property type="entry name" value="Peripla_BP_I"/>
</dbReference>
<evidence type="ECO:0000313" key="7">
    <source>
        <dbReference type="Proteomes" id="UP000233293"/>
    </source>
</evidence>
<keyword evidence="2 4" id="KW-0732">Signal</keyword>
<evidence type="ECO:0000256" key="2">
    <source>
        <dbReference type="ARBA" id="ARBA00022729"/>
    </source>
</evidence>
<dbReference type="Pfam" id="PF13458">
    <property type="entry name" value="Peripla_BP_6"/>
    <property type="match status" value="1"/>
</dbReference>
<dbReference type="Proteomes" id="UP000233293">
    <property type="component" value="Unassembled WGS sequence"/>
</dbReference>
<reference evidence="7" key="1">
    <citation type="submission" date="2017-12" db="EMBL/GenBank/DDBJ databases">
        <title>Draft genome sequence of Telmatospirillum siberiense 26-4b1T, an acidotolerant peatland alphaproteobacterium potentially involved in sulfur cycling.</title>
        <authorList>
            <person name="Hausmann B."/>
            <person name="Pjevac P."/>
            <person name="Schreck K."/>
            <person name="Herbold C.W."/>
            <person name="Daims H."/>
            <person name="Wagner M."/>
            <person name="Pester M."/>
            <person name="Loy A."/>
        </authorList>
    </citation>
    <scope>NUCLEOTIDE SEQUENCE [LARGE SCALE GENOMIC DNA]</scope>
    <source>
        <strain evidence="7">26-4b1</strain>
    </source>
</reference>
<organism evidence="6 7">
    <name type="scientific">Telmatospirillum siberiense</name>
    <dbReference type="NCBI Taxonomy" id="382514"/>
    <lineage>
        <taxon>Bacteria</taxon>
        <taxon>Pseudomonadati</taxon>
        <taxon>Pseudomonadota</taxon>
        <taxon>Alphaproteobacteria</taxon>
        <taxon>Rhodospirillales</taxon>
        <taxon>Rhodospirillaceae</taxon>
        <taxon>Telmatospirillum</taxon>
    </lineage>
</organism>
<keyword evidence="3" id="KW-0029">Amino-acid transport</keyword>